<feature type="transmembrane region" description="Helical" evidence="1">
    <location>
        <begin position="199"/>
        <end position="215"/>
    </location>
</feature>
<feature type="transmembrane region" description="Helical" evidence="1">
    <location>
        <begin position="433"/>
        <end position="453"/>
    </location>
</feature>
<feature type="transmembrane region" description="Helical" evidence="1">
    <location>
        <begin position="117"/>
        <end position="136"/>
    </location>
</feature>
<reference evidence="2 3" key="1">
    <citation type="submission" date="2016-12" db="EMBL/GenBank/DDBJ databases">
        <title>The whole genome sequencing and assembly of Lactobacillus alimentarius DSM 20249T strain.</title>
        <authorList>
            <person name="Lee Y.-J."/>
            <person name="Yi H."/>
            <person name="Bahn Y.-S."/>
            <person name="Kim J.F."/>
            <person name="Lee D.-W."/>
        </authorList>
    </citation>
    <scope>NUCLEOTIDE SEQUENCE [LARGE SCALE GENOMIC DNA]</scope>
    <source>
        <strain evidence="2 3">DSM 20249</strain>
    </source>
</reference>
<dbReference type="RefSeq" id="WP_057739939.1">
    <property type="nucleotide sequence ID" value="NZ_CP018867.1"/>
</dbReference>
<evidence type="ECO:0000313" key="3">
    <source>
        <dbReference type="Proteomes" id="UP000234653"/>
    </source>
</evidence>
<sequence length="497" mass="56193">MRSLRKYIYSFLKKFSNVISPALFATILAAVISGIILFVPPIHGLADNGDFYRSILGNGIYRLPTNYSQYSDYVIPKFGIMQYFNENNIAVLSSQSLFIQIALFLNKLFYSRTIFDIRFMGLVYYLFYLGGIYLLTNAFVHPYRRIKSYVMAFLIVFIFADSAYTLYFNSFFAEPGMLIFMLYLCASIISLARNVYSRRWPMTFLFFISTILLITNKQQNAPLALSFGVVAIGIMFLPNFKARRMATALGIVLVLMSGIGIYKSIGSEIVGANTFQTFSHGVLLETGDPTKKVEHGGVDGQFALMRGENYYSKDYATLDPSSKYVKKHLMDKTGFGWVIRYYASNLKQFNNLLDVAAKDITAVQPRAVGDFVRKSGHKPGEQLKTFTAYSSFMGAFFPGKYAFDCLLAIGFISVYSVGFYLDIKAKRYMGILRFFLIFGLMTIVIFVPIVSIIGDGDADLAKHLFLVPVSLNMSLLMFVSDLFNHTLWNTKGDEARE</sequence>
<feature type="transmembrane region" description="Helical" evidence="1">
    <location>
        <begin position="245"/>
        <end position="265"/>
    </location>
</feature>
<evidence type="ECO:0008006" key="4">
    <source>
        <dbReference type="Google" id="ProtNLM"/>
    </source>
</evidence>
<feature type="transmembrane region" description="Helical" evidence="1">
    <location>
        <begin position="401"/>
        <end position="421"/>
    </location>
</feature>
<proteinExistence type="predicted"/>
<accession>A0A2K9HIH7</accession>
<feature type="transmembrane region" description="Helical" evidence="1">
    <location>
        <begin position="21"/>
        <end position="42"/>
    </location>
</feature>
<keyword evidence="1" id="KW-1133">Transmembrane helix</keyword>
<dbReference type="KEGG" id="lali:LA20249_04545"/>
<gene>
    <name evidence="2" type="ORF">LA20249_04545</name>
</gene>
<dbReference type="STRING" id="1423720.FC67_GL001997"/>
<feature type="transmembrane region" description="Helical" evidence="1">
    <location>
        <begin position="173"/>
        <end position="192"/>
    </location>
</feature>
<keyword evidence="1" id="KW-0812">Transmembrane</keyword>
<name>A0A2K9HIH7_9LACO</name>
<dbReference type="AlphaFoldDB" id="A0A2K9HIH7"/>
<protein>
    <recommendedName>
        <fullName evidence="4">Glycosyltransferase RgtA/B/C/D-like domain-containing protein</fullName>
    </recommendedName>
</protein>
<dbReference type="OrthoDB" id="129479at2"/>
<feature type="transmembrane region" description="Helical" evidence="1">
    <location>
        <begin position="148"/>
        <end position="167"/>
    </location>
</feature>
<organism evidence="2 3">
    <name type="scientific">Companilactobacillus alimentarius DSM 20249</name>
    <dbReference type="NCBI Taxonomy" id="1423720"/>
    <lineage>
        <taxon>Bacteria</taxon>
        <taxon>Bacillati</taxon>
        <taxon>Bacillota</taxon>
        <taxon>Bacilli</taxon>
        <taxon>Lactobacillales</taxon>
        <taxon>Lactobacillaceae</taxon>
        <taxon>Companilactobacillus</taxon>
    </lineage>
</organism>
<keyword evidence="1" id="KW-0472">Membrane</keyword>
<dbReference type="Proteomes" id="UP000234653">
    <property type="component" value="Chromosome"/>
</dbReference>
<dbReference type="EMBL" id="CP018867">
    <property type="protein sequence ID" value="AUI71507.1"/>
    <property type="molecule type" value="Genomic_DNA"/>
</dbReference>
<feature type="transmembrane region" description="Helical" evidence="1">
    <location>
        <begin position="465"/>
        <end position="483"/>
    </location>
</feature>
<feature type="transmembrane region" description="Helical" evidence="1">
    <location>
        <begin position="221"/>
        <end position="238"/>
    </location>
</feature>
<evidence type="ECO:0000313" key="2">
    <source>
        <dbReference type="EMBL" id="AUI71507.1"/>
    </source>
</evidence>
<evidence type="ECO:0000256" key="1">
    <source>
        <dbReference type="SAM" id="Phobius"/>
    </source>
</evidence>
<keyword evidence="3" id="KW-1185">Reference proteome</keyword>